<dbReference type="InterPro" id="IPR029058">
    <property type="entry name" value="AB_hydrolase_fold"/>
</dbReference>
<dbReference type="SUPFAM" id="SSF53901">
    <property type="entry name" value="Thiolase-like"/>
    <property type="match status" value="1"/>
</dbReference>
<proteinExistence type="inferred from homology"/>
<protein>
    <submittedName>
        <fullName evidence="6">Alpha/beta fold hydrolase</fullName>
    </submittedName>
</protein>
<feature type="compositionally biased region" description="Low complexity" evidence="4">
    <location>
        <begin position="565"/>
        <end position="574"/>
    </location>
</feature>
<name>A0ABY3GLC1_9PSED</name>
<evidence type="ECO:0000259" key="5">
    <source>
        <dbReference type="PROSITE" id="PS52004"/>
    </source>
</evidence>
<dbReference type="InterPro" id="IPR014031">
    <property type="entry name" value="Ketoacyl_synth_C"/>
</dbReference>
<dbReference type="GO" id="GO:0016787">
    <property type="term" value="F:hydrolase activity"/>
    <property type="evidence" value="ECO:0007669"/>
    <property type="project" value="UniProtKB-KW"/>
</dbReference>
<dbReference type="SMART" id="SM00825">
    <property type="entry name" value="PKS_KS"/>
    <property type="match status" value="1"/>
</dbReference>
<reference evidence="6 7" key="1">
    <citation type="submission" date="2019-06" db="EMBL/GenBank/DDBJ databases">
        <title>Pseudomonas bimorpha sp. nov. isolated from bovine raw milk and skim milk concentrate.</title>
        <authorList>
            <person name="Hofmann K."/>
            <person name="Huptas C."/>
            <person name="Doll E."/>
            <person name="Scherer S."/>
            <person name="Wenning M."/>
        </authorList>
    </citation>
    <scope>NUCLEOTIDE SEQUENCE [LARGE SCALE GENOMIC DNA]</scope>
    <source>
        <strain evidence="6 7">DSM 108989</strain>
    </source>
</reference>
<dbReference type="InterPro" id="IPR020841">
    <property type="entry name" value="PKS_Beta-ketoAc_synthase_dom"/>
</dbReference>
<comment type="similarity">
    <text evidence="3">Belongs to the thiolase-like superfamily. Beta-ketoacyl-ACP synthases family.</text>
</comment>
<dbReference type="InterPro" id="IPR032821">
    <property type="entry name" value="PKS_assoc"/>
</dbReference>
<organism evidence="6 7">
    <name type="scientific">Pseudomonas saxonica</name>
    <dbReference type="NCBI Taxonomy" id="2600598"/>
    <lineage>
        <taxon>Bacteria</taxon>
        <taxon>Pseudomonadati</taxon>
        <taxon>Pseudomonadota</taxon>
        <taxon>Gammaproteobacteria</taxon>
        <taxon>Pseudomonadales</taxon>
        <taxon>Pseudomonadaceae</taxon>
        <taxon>Pseudomonas</taxon>
    </lineage>
</organism>
<dbReference type="Pfam" id="PF02801">
    <property type="entry name" value="Ketoacyl-synt_C"/>
    <property type="match status" value="1"/>
</dbReference>
<keyword evidence="2" id="KW-0597">Phosphoprotein</keyword>
<gene>
    <name evidence="6" type="ORF">FJD38_02440</name>
</gene>
<evidence type="ECO:0000313" key="6">
    <source>
        <dbReference type="EMBL" id="TWR92501.1"/>
    </source>
</evidence>
<dbReference type="SUPFAM" id="SSF53474">
    <property type="entry name" value="alpha/beta-Hydrolases"/>
    <property type="match status" value="1"/>
</dbReference>
<comment type="caution">
    <text evidence="6">The sequence shown here is derived from an EMBL/GenBank/DDBJ whole genome shotgun (WGS) entry which is preliminary data.</text>
</comment>
<dbReference type="CDD" id="cd00833">
    <property type="entry name" value="PKS"/>
    <property type="match status" value="1"/>
</dbReference>
<dbReference type="InterPro" id="IPR050091">
    <property type="entry name" value="PKS_NRPS_Biosynth_Enz"/>
</dbReference>
<keyword evidence="6" id="KW-0378">Hydrolase</keyword>
<dbReference type="Pfam" id="PF16197">
    <property type="entry name" value="KAsynt_C_assoc"/>
    <property type="match status" value="1"/>
</dbReference>
<dbReference type="InterPro" id="IPR014030">
    <property type="entry name" value="Ketoacyl_synth_N"/>
</dbReference>
<evidence type="ECO:0000256" key="2">
    <source>
        <dbReference type="ARBA" id="ARBA00022553"/>
    </source>
</evidence>
<evidence type="ECO:0000256" key="4">
    <source>
        <dbReference type="SAM" id="MobiDB-lite"/>
    </source>
</evidence>
<dbReference type="Gene3D" id="3.40.50.1820">
    <property type="entry name" value="alpha/beta hydrolase"/>
    <property type="match status" value="1"/>
</dbReference>
<dbReference type="Pfam" id="PF12697">
    <property type="entry name" value="Abhydrolase_6"/>
    <property type="match status" value="1"/>
</dbReference>
<dbReference type="EMBL" id="VFIO01000001">
    <property type="protein sequence ID" value="TWR92501.1"/>
    <property type="molecule type" value="Genomic_DNA"/>
</dbReference>
<evidence type="ECO:0000256" key="1">
    <source>
        <dbReference type="ARBA" id="ARBA00022450"/>
    </source>
</evidence>
<sequence length="818" mass="88360">MINVPDLDLRASDIAITAMAGEFPRASTPDNLWALLFEKAFVSTPFSLTQRWPDDESTGYSRHAAFIENAHGFDPGFFSMAPVQALYSDPQERRLLQTTYHALENSGYFQDPHGDVGVYTAAMYSHYQNLGENTSAFSTSFAQIANRISHRLDLTGPSLCVDTMCSGSLVALHLAATALRQGECRMAVVGAANIHSCSGKFRLLCEGGYLSRTGRCHTFGALADGYMAGEGSIAVVIKTVAQAQADGDPILGVIRASAVGSDGGAGAFTVPDANAQARVMRTALERAAINASQISYVECHGTGTPVGDPVEIASLAQVYSGSDRPLLPIGSIKGNIGHLEAAAGLAGLVKVLLQLQHQMLLPNVGAHPANPKLNLPQANLEIVSTPQSWQGQRLAAINSFGAGGTNAHVILQSAPPLPMPDEVKGAHQWMLPVSAHTTASLKKRLAQLIEWIDTHPSLSLYALGYTLSCARQHHRFRVCVQARDLSEARSALVKALDGPFDDSRQPSITSKNRALTPAQAYLQGDVVGWTQLYPVRSLTALPPFPFANRHFDALNGPLRQPAPAPTSSTPSQVAPLVTPSDSLLSWEHLQGDGPTVLLLTPTNVSKRAWHCQTAFLQRNGFNLLIPSYPGHDGNSMPDQDFSLTDIADAIALYLKHHATTPVHCVGWSLGASIALHLAIDHSSVLDKLCLISGSARFMHSIPHMLGAFRDEIEQWDEFISLQLDTRQDARLALLAGANKEAMNRYYLLLRDYNVQPRLAELSTCTLVIHGIDDHCITPQERDLLGNHERCSLRQLPGGHLLPITASRAINTLLLEHFS</sequence>
<dbReference type="InterPro" id="IPR016039">
    <property type="entry name" value="Thiolase-like"/>
</dbReference>
<keyword evidence="3" id="KW-0808">Transferase</keyword>
<accession>A0ABY3GLC1</accession>
<dbReference type="InterPro" id="IPR000073">
    <property type="entry name" value="AB_hydrolase_1"/>
</dbReference>
<feature type="domain" description="Ketosynthase family 3 (KS3)" evidence="5">
    <location>
        <begin position="11"/>
        <end position="413"/>
    </location>
</feature>
<feature type="region of interest" description="Disordered" evidence="4">
    <location>
        <begin position="555"/>
        <end position="574"/>
    </location>
</feature>
<dbReference type="PANTHER" id="PTHR43775">
    <property type="entry name" value="FATTY ACID SYNTHASE"/>
    <property type="match status" value="1"/>
</dbReference>
<dbReference type="Gene3D" id="1.10.1240.100">
    <property type="match status" value="1"/>
</dbReference>
<dbReference type="PANTHER" id="PTHR43775:SF37">
    <property type="entry name" value="SI:DKEY-61P9.11"/>
    <property type="match status" value="1"/>
</dbReference>
<dbReference type="Pfam" id="PF00109">
    <property type="entry name" value="ketoacyl-synt"/>
    <property type="match status" value="1"/>
</dbReference>
<evidence type="ECO:0000313" key="7">
    <source>
        <dbReference type="Proteomes" id="UP000318428"/>
    </source>
</evidence>
<dbReference type="RefSeq" id="WP_146383817.1">
    <property type="nucleotide sequence ID" value="NZ_VFIO01000001.1"/>
</dbReference>
<evidence type="ECO:0000256" key="3">
    <source>
        <dbReference type="RuleBase" id="RU003694"/>
    </source>
</evidence>
<dbReference type="Proteomes" id="UP000318428">
    <property type="component" value="Unassembled WGS sequence"/>
</dbReference>
<dbReference type="PROSITE" id="PS52004">
    <property type="entry name" value="KS3_2"/>
    <property type="match status" value="1"/>
</dbReference>
<dbReference type="Gene3D" id="3.40.47.10">
    <property type="match status" value="1"/>
</dbReference>
<keyword evidence="7" id="KW-1185">Reference proteome</keyword>
<keyword evidence="1" id="KW-0596">Phosphopantetheine</keyword>